<organism evidence="3 4">
    <name type="scientific">Rhodovulum kholense</name>
    <dbReference type="NCBI Taxonomy" id="453584"/>
    <lineage>
        <taxon>Bacteria</taxon>
        <taxon>Pseudomonadati</taxon>
        <taxon>Pseudomonadota</taxon>
        <taxon>Alphaproteobacteria</taxon>
        <taxon>Rhodobacterales</taxon>
        <taxon>Paracoccaceae</taxon>
        <taxon>Rhodovulum</taxon>
    </lineage>
</organism>
<dbReference type="InterPro" id="IPR038610">
    <property type="entry name" value="FliK-like_C_sf"/>
</dbReference>
<keyword evidence="3" id="KW-0966">Cell projection</keyword>
<gene>
    <name evidence="3" type="ORF">C8N38_10933</name>
</gene>
<feature type="compositionally biased region" description="Polar residues" evidence="1">
    <location>
        <begin position="108"/>
        <end position="117"/>
    </location>
</feature>
<dbReference type="EMBL" id="QAYC01000009">
    <property type="protein sequence ID" value="PTW47676.1"/>
    <property type="molecule type" value="Genomic_DNA"/>
</dbReference>
<evidence type="ECO:0000313" key="4">
    <source>
        <dbReference type="Proteomes" id="UP000244037"/>
    </source>
</evidence>
<evidence type="ECO:0000313" key="3">
    <source>
        <dbReference type="EMBL" id="PTW47676.1"/>
    </source>
</evidence>
<dbReference type="Gene3D" id="3.30.750.140">
    <property type="match status" value="1"/>
</dbReference>
<keyword evidence="4" id="KW-1185">Reference proteome</keyword>
<evidence type="ECO:0000256" key="1">
    <source>
        <dbReference type="SAM" id="MobiDB-lite"/>
    </source>
</evidence>
<dbReference type="InterPro" id="IPR021136">
    <property type="entry name" value="Flagellar_hook_control-like_C"/>
</dbReference>
<proteinExistence type="predicted"/>
<keyword evidence="3" id="KW-0969">Cilium</keyword>
<feature type="compositionally biased region" description="Low complexity" evidence="1">
    <location>
        <begin position="86"/>
        <end position="95"/>
    </location>
</feature>
<accession>A0A8E2VID6</accession>
<reference evidence="3 4" key="1">
    <citation type="submission" date="2018-04" db="EMBL/GenBank/DDBJ databases">
        <title>Genomic Encyclopedia of Archaeal and Bacterial Type Strains, Phase II (KMG-II): from individual species to whole genera.</title>
        <authorList>
            <person name="Goeker M."/>
        </authorList>
    </citation>
    <scope>NUCLEOTIDE SEQUENCE [LARGE SCALE GENOMIC DNA]</scope>
    <source>
        <strain evidence="3 4">DSM 19783</strain>
    </source>
</reference>
<dbReference type="Proteomes" id="UP000244037">
    <property type="component" value="Unassembled WGS sequence"/>
</dbReference>
<dbReference type="AlphaFoldDB" id="A0A8E2VID6"/>
<feature type="domain" description="Flagellar hook-length control protein-like C-terminal" evidence="2">
    <location>
        <begin position="13"/>
        <end position="81"/>
    </location>
</feature>
<evidence type="ECO:0000259" key="2">
    <source>
        <dbReference type="Pfam" id="PF02120"/>
    </source>
</evidence>
<sequence length="126" mass="13159">MRQMAESLHRAADGSVHLTLSPEELGRVRLTLTPGDHGITVSILADRGDTLDLMRRHGDMLTSAMRDLGYGEVILDFAGQQRGSQGQARGFAAAGLTPGDDGADTGPLATNSTSARTSGGGLDLRL</sequence>
<comment type="caution">
    <text evidence="3">The sequence shown here is derived from an EMBL/GenBank/DDBJ whole genome shotgun (WGS) entry which is preliminary data.</text>
</comment>
<dbReference type="CDD" id="cd17470">
    <property type="entry name" value="T3SS_Flik_C"/>
    <property type="match status" value="1"/>
</dbReference>
<keyword evidence="3" id="KW-0282">Flagellum</keyword>
<feature type="region of interest" description="Disordered" evidence="1">
    <location>
        <begin position="86"/>
        <end position="126"/>
    </location>
</feature>
<dbReference type="Pfam" id="PF02120">
    <property type="entry name" value="Flg_hook"/>
    <property type="match status" value="1"/>
</dbReference>
<protein>
    <submittedName>
        <fullName evidence="3">Flagellar hook-length control protein FliK</fullName>
    </submittedName>
</protein>
<name>A0A8E2VID6_9RHOB</name>